<sequence length="232" mass="25214">MARKKSFAIIGLSNFGKAVIDTLVAKKQHVMVFDADQAKVNNMIASYEQIDGVALDSTIKANLIEQGVDQYDTVIVTMATNIEASVLTIISLQDIGVNNIIAKSKDSRHARILKALGITNIVQPDLIAGNIIAAKAMFDVAIEMQTVDENYASVVIKVTEPSIDGSSLLDLRLINNKDYNIVHIKRKGKVILPGDVDSLKLGDELLFIAKINAINDLTTKLQAVEEPTEADK</sequence>
<gene>
    <name evidence="3" type="primary">ktrA</name>
    <name evidence="3" type="ORF">SERIO_v1c11090</name>
</gene>
<dbReference type="SUPFAM" id="SSF116726">
    <property type="entry name" value="TrkA C-terminal domain-like"/>
    <property type="match status" value="1"/>
</dbReference>
<accession>A0A0H3XN98</accession>
<dbReference type="PROSITE" id="PS51202">
    <property type="entry name" value="RCK_C"/>
    <property type="match status" value="1"/>
</dbReference>
<dbReference type="InterPro" id="IPR036291">
    <property type="entry name" value="NAD(P)-bd_dom_sf"/>
</dbReference>
<dbReference type="InterPro" id="IPR050721">
    <property type="entry name" value="Trk_Ktr_HKT_K-transport"/>
</dbReference>
<dbReference type="Pfam" id="PF02080">
    <property type="entry name" value="TrkA_C"/>
    <property type="match status" value="1"/>
</dbReference>
<dbReference type="PANTHER" id="PTHR43833:SF7">
    <property type="entry name" value="KTR SYSTEM POTASSIUM UPTAKE PROTEIN C"/>
    <property type="match status" value="1"/>
</dbReference>
<organism evidence="3 4">
    <name type="scientific">Spiroplasma eriocheiris</name>
    <dbReference type="NCBI Taxonomy" id="315358"/>
    <lineage>
        <taxon>Bacteria</taxon>
        <taxon>Bacillati</taxon>
        <taxon>Mycoplasmatota</taxon>
        <taxon>Mollicutes</taxon>
        <taxon>Entomoplasmatales</taxon>
        <taxon>Spiroplasmataceae</taxon>
        <taxon>Spiroplasma</taxon>
    </lineage>
</organism>
<dbReference type="PROSITE" id="PS51201">
    <property type="entry name" value="RCK_N"/>
    <property type="match status" value="1"/>
</dbReference>
<reference evidence="4" key="2">
    <citation type="submission" date="2015-06" db="EMBL/GenBank/DDBJ databases">
        <title>Complete genome sequence of Spiroplasma eriocheiris TDA-040725-5 (DSM 21848).</title>
        <authorList>
            <person name="Lo W.-S."/>
            <person name="Kuo C.-H."/>
        </authorList>
    </citation>
    <scope>NUCLEOTIDE SEQUENCE [LARGE SCALE GENOMIC DNA]</scope>
    <source>
        <strain evidence="4">TDA-040725-5</strain>
    </source>
</reference>
<evidence type="ECO:0000313" key="3">
    <source>
        <dbReference type="EMBL" id="AKM54662.1"/>
    </source>
</evidence>
<dbReference type="EMBL" id="CP011856">
    <property type="protein sequence ID" value="AKM54662.1"/>
    <property type="molecule type" value="Genomic_DNA"/>
</dbReference>
<feature type="domain" description="RCK C-terminal" evidence="2">
    <location>
        <begin position="139"/>
        <end position="223"/>
    </location>
</feature>
<dbReference type="PANTHER" id="PTHR43833">
    <property type="entry name" value="POTASSIUM CHANNEL PROTEIN 2-RELATED-RELATED"/>
    <property type="match status" value="1"/>
</dbReference>
<dbReference type="GO" id="GO:0008324">
    <property type="term" value="F:monoatomic cation transmembrane transporter activity"/>
    <property type="evidence" value="ECO:0007669"/>
    <property type="project" value="InterPro"/>
</dbReference>
<dbReference type="KEGG" id="seri:SERIO_v1c11090"/>
<evidence type="ECO:0000259" key="1">
    <source>
        <dbReference type="PROSITE" id="PS51201"/>
    </source>
</evidence>
<dbReference type="InterPro" id="IPR003148">
    <property type="entry name" value="RCK_N"/>
</dbReference>
<dbReference type="InterPro" id="IPR006037">
    <property type="entry name" value="RCK_C"/>
</dbReference>
<keyword evidence="4" id="KW-1185">Reference proteome</keyword>
<evidence type="ECO:0000259" key="2">
    <source>
        <dbReference type="PROSITE" id="PS51202"/>
    </source>
</evidence>
<dbReference type="Gene3D" id="3.30.70.1450">
    <property type="entry name" value="Regulator of K+ conductance, C-terminal domain"/>
    <property type="match status" value="1"/>
</dbReference>
<dbReference type="GO" id="GO:0006813">
    <property type="term" value="P:potassium ion transport"/>
    <property type="evidence" value="ECO:0007669"/>
    <property type="project" value="InterPro"/>
</dbReference>
<dbReference type="SUPFAM" id="SSF51735">
    <property type="entry name" value="NAD(P)-binding Rossmann-fold domains"/>
    <property type="match status" value="1"/>
</dbReference>
<feature type="domain" description="RCK N-terminal" evidence="1">
    <location>
        <begin position="4"/>
        <end position="123"/>
    </location>
</feature>
<evidence type="ECO:0000313" key="4">
    <source>
        <dbReference type="Proteomes" id="UP000035661"/>
    </source>
</evidence>
<dbReference type="InterPro" id="IPR036721">
    <property type="entry name" value="RCK_C_sf"/>
</dbReference>
<name>A0A0H3XN98_9MOLU</name>
<proteinExistence type="predicted"/>
<protein>
    <submittedName>
        <fullName evidence="3">Potassium uptake protein KtrA</fullName>
    </submittedName>
</protein>
<dbReference type="PATRIC" id="fig|743698.3.peg.1120"/>
<dbReference type="STRING" id="315358.SERIO_v1c11090"/>
<dbReference type="RefSeq" id="WP_047791845.1">
    <property type="nucleotide sequence ID" value="NZ_CP011856.1"/>
</dbReference>
<dbReference type="Proteomes" id="UP000035661">
    <property type="component" value="Chromosome"/>
</dbReference>
<dbReference type="Gene3D" id="3.40.50.720">
    <property type="entry name" value="NAD(P)-binding Rossmann-like Domain"/>
    <property type="match status" value="1"/>
</dbReference>
<dbReference type="AlphaFoldDB" id="A0A0H3XN98"/>
<dbReference type="Pfam" id="PF02254">
    <property type="entry name" value="TrkA_N"/>
    <property type="match status" value="1"/>
</dbReference>
<reference evidence="3 4" key="1">
    <citation type="journal article" date="2015" name="Genome Biol. Evol.">
        <title>Found and Lost: The Fates of Horizontally Acquired Genes in Arthropod-Symbiotic Spiroplasma.</title>
        <authorList>
            <person name="Lo W.S."/>
            <person name="Gasparich G.E."/>
            <person name="Kuo C.H."/>
        </authorList>
    </citation>
    <scope>NUCLEOTIDE SEQUENCE [LARGE SCALE GENOMIC DNA]</scope>
    <source>
        <strain evidence="4">TDA-040725-5</strain>
    </source>
</reference>